<dbReference type="EMBL" id="NIRI02000042">
    <property type="protein sequence ID" value="KAG5451391.1"/>
    <property type="molecule type" value="Genomic_DNA"/>
</dbReference>
<dbReference type="Gene3D" id="3.90.1140.10">
    <property type="entry name" value="Cyclic phosphodiesterase"/>
    <property type="match status" value="1"/>
</dbReference>
<reference evidence="8 9" key="1">
    <citation type="journal article" date="2018" name="Biotechnol. Adv.">
        <title>Improved genomic resources and new bioinformatic workflow for the carcinogenic parasite Clonorchis sinensis: Biotechnological implications.</title>
        <authorList>
            <person name="Wang D."/>
            <person name="Korhonen P.K."/>
            <person name="Gasser R.B."/>
            <person name="Young N.D."/>
        </authorList>
    </citation>
    <scope>NUCLEOTIDE SEQUENCE [LARGE SCALE GENOMIC DNA]</scope>
    <source>
        <strain evidence="8">Cs-k2</strain>
    </source>
</reference>
<gene>
    <name evidence="8" type="ORF">CSKR_105344</name>
</gene>
<keyword evidence="3" id="KW-0456">Lyase</keyword>
<proteinExistence type="predicted"/>
<protein>
    <recommendedName>
        <fullName evidence="6">U6 snRNA phosphodiesterase 1</fullName>
    </recommendedName>
    <alternativeName>
        <fullName evidence="7">3'-5' RNA exonuclease USB1</fullName>
    </alternativeName>
</protein>
<evidence type="ECO:0000256" key="1">
    <source>
        <dbReference type="ARBA" id="ARBA00022722"/>
    </source>
</evidence>
<dbReference type="PANTHER" id="PTHR13522:SF3">
    <property type="entry name" value="U6 SNRNA PHOSPHODIESTERASE 1"/>
    <property type="match status" value="1"/>
</dbReference>
<evidence type="ECO:0000313" key="8">
    <source>
        <dbReference type="EMBL" id="KAG5451391.1"/>
    </source>
</evidence>
<comment type="caution">
    <text evidence="8">The sequence shown here is derived from an EMBL/GenBank/DDBJ whole genome shotgun (WGS) entry which is preliminary data.</text>
</comment>
<name>A0A419QID3_CLOSI</name>
<dbReference type="Pfam" id="PF09749">
    <property type="entry name" value="HVSL"/>
    <property type="match status" value="1"/>
</dbReference>
<dbReference type="GO" id="GO:0034477">
    <property type="term" value="P:U6 snRNA 3'-end processing"/>
    <property type="evidence" value="ECO:0007669"/>
    <property type="project" value="InterPro"/>
</dbReference>
<reference evidence="8 9" key="2">
    <citation type="journal article" date="2021" name="Genomics">
        <title>High-quality reference genome for Clonorchis sinensis.</title>
        <authorList>
            <person name="Young N.D."/>
            <person name="Stroehlein A.J."/>
            <person name="Kinkar L."/>
            <person name="Wang T."/>
            <person name="Sohn W.M."/>
            <person name="Chang B.C.H."/>
            <person name="Kaur P."/>
            <person name="Weisz D."/>
            <person name="Dudchenko O."/>
            <person name="Aiden E.L."/>
            <person name="Korhonen P.K."/>
            <person name="Gasser R.B."/>
        </authorList>
    </citation>
    <scope>NUCLEOTIDE SEQUENCE [LARGE SCALE GENOMIC DNA]</scope>
    <source>
        <strain evidence="8">Cs-k2</strain>
    </source>
</reference>
<dbReference type="Proteomes" id="UP000286415">
    <property type="component" value="Unassembled WGS sequence"/>
</dbReference>
<keyword evidence="2" id="KW-0378">Hydrolase</keyword>
<keyword evidence="4" id="KW-0539">Nucleus</keyword>
<dbReference type="InterPro" id="IPR027521">
    <property type="entry name" value="Usb1"/>
</dbReference>
<dbReference type="OrthoDB" id="49151at2759"/>
<evidence type="ECO:0000256" key="6">
    <source>
        <dbReference type="ARBA" id="ARBA00029543"/>
    </source>
</evidence>
<evidence type="ECO:0000256" key="3">
    <source>
        <dbReference type="ARBA" id="ARBA00023239"/>
    </source>
</evidence>
<dbReference type="GO" id="GO:0000175">
    <property type="term" value="F:3'-5'-RNA exonuclease activity"/>
    <property type="evidence" value="ECO:0007669"/>
    <property type="project" value="TreeGrafter"/>
</dbReference>
<organism evidence="8 9">
    <name type="scientific">Clonorchis sinensis</name>
    <name type="common">Chinese liver fluke</name>
    <dbReference type="NCBI Taxonomy" id="79923"/>
    <lineage>
        <taxon>Eukaryota</taxon>
        <taxon>Metazoa</taxon>
        <taxon>Spiralia</taxon>
        <taxon>Lophotrochozoa</taxon>
        <taxon>Platyhelminthes</taxon>
        <taxon>Trematoda</taxon>
        <taxon>Digenea</taxon>
        <taxon>Opisthorchiida</taxon>
        <taxon>Opisthorchiata</taxon>
        <taxon>Opisthorchiidae</taxon>
        <taxon>Clonorchis</taxon>
    </lineage>
</organism>
<dbReference type="FunCoup" id="A0A419QID3">
    <property type="interactions" value="287"/>
</dbReference>
<dbReference type="PANTHER" id="PTHR13522">
    <property type="entry name" value="U6 SNRNA PHOSPHODIESTERASE 1"/>
    <property type="match status" value="1"/>
</dbReference>
<dbReference type="GO" id="GO:0005634">
    <property type="term" value="C:nucleus"/>
    <property type="evidence" value="ECO:0007669"/>
    <property type="project" value="TreeGrafter"/>
</dbReference>
<evidence type="ECO:0000256" key="2">
    <source>
        <dbReference type="ARBA" id="ARBA00022801"/>
    </source>
</evidence>
<dbReference type="InParanoid" id="A0A419QID3"/>
<dbReference type="STRING" id="79923.A0A419QID3"/>
<evidence type="ECO:0000313" key="9">
    <source>
        <dbReference type="Proteomes" id="UP000286415"/>
    </source>
</evidence>
<keyword evidence="8" id="KW-0269">Exonuclease</keyword>
<dbReference type="AlphaFoldDB" id="A0A419QID3"/>
<evidence type="ECO:0000256" key="7">
    <source>
        <dbReference type="ARBA" id="ARBA00030030"/>
    </source>
</evidence>
<sequence>MALVTYSSSDDEPETISDNVEKLELPTFFQGLEGDPIRFEAHEDDPNMHQLRRRSFAHEVGQWASCSSILSTILQQFLSALHLSEHPLWQCLHSVDGVHVSLSKTWPLRYHWIDSLADKLRNTFQNISRYLVTVMPLIFIRFDIRFSGLELFINEERSRSFIGLTLSQESSEHLKPIVASVDQCVHAFCGPGYYKVGTALIRTLIMR</sequence>
<evidence type="ECO:0000256" key="5">
    <source>
        <dbReference type="ARBA" id="ARBA00029300"/>
    </source>
</evidence>
<dbReference type="GO" id="GO:0016829">
    <property type="term" value="F:lyase activity"/>
    <property type="evidence" value="ECO:0007669"/>
    <property type="project" value="UniProtKB-KW"/>
</dbReference>
<accession>A0A419QID3</accession>
<evidence type="ECO:0000256" key="4">
    <source>
        <dbReference type="ARBA" id="ARBA00023242"/>
    </source>
</evidence>
<comment type="catalytic activity">
    <reaction evidence="5">
        <text>a 3'-end uridylyl-uridine-RNA = a 3'-end 2',3'-cyclophospho-uridine-RNA + uridine</text>
        <dbReference type="Rhea" id="RHEA:46052"/>
        <dbReference type="Rhea" id="RHEA-COMP:17384"/>
        <dbReference type="Rhea" id="RHEA-COMP:17385"/>
        <dbReference type="ChEBI" id="CHEBI:16704"/>
        <dbReference type="ChEBI" id="CHEBI:85643"/>
        <dbReference type="ChEBI" id="CHEBI:85644"/>
    </reaction>
    <physiologicalReaction direction="left-to-right" evidence="5">
        <dbReference type="Rhea" id="RHEA:46053"/>
    </physiologicalReaction>
</comment>
<keyword evidence="9" id="KW-1185">Reference proteome</keyword>
<keyword evidence="1" id="KW-0540">Nuclease</keyword>